<evidence type="ECO:0000256" key="1">
    <source>
        <dbReference type="SAM" id="MobiDB-lite"/>
    </source>
</evidence>
<dbReference type="EnsemblPlants" id="Pp3c24_19460V3.4">
    <property type="protein sequence ID" value="Pp3c24_19460V3.4"/>
    <property type="gene ID" value="Pp3c24_19460"/>
</dbReference>
<feature type="region of interest" description="Disordered" evidence="1">
    <location>
        <begin position="138"/>
        <end position="164"/>
    </location>
</feature>
<dbReference type="EnsemblPlants" id="Pp3c24_19460V3.1">
    <property type="protein sequence ID" value="Pp3c24_19460V3.1"/>
    <property type="gene ID" value="Pp3c24_19460"/>
</dbReference>
<dbReference type="Gramene" id="Pp3c24_19460V3.3">
    <property type="protein sequence ID" value="Pp3c24_19460V3.3"/>
    <property type="gene ID" value="Pp3c24_19460"/>
</dbReference>
<dbReference type="EnsemblPlants" id="Pp3c24_19460V3.2">
    <property type="protein sequence ID" value="Pp3c24_19460V3.2"/>
    <property type="gene ID" value="Pp3c24_19460"/>
</dbReference>
<dbReference type="RefSeq" id="XP_073386957.1">
    <property type="nucleotide sequence ID" value="XM_073530856.1"/>
</dbReference>
<reference evidence="3 5" key="2">
    <citation type="journal article" date="2018" name="Plant J.">
        <title>The Physcomitrella patens chromosome-scale assembly reveals moss genome structure and evolution.</title>
        <authorList>
            <person name="Lang D."/>
            <person name="Ullrich K.K."/>
            <person name="Murat F."/>
            <person name="Fuchs J."/>
            <person name="Jenkins J."/>
            <person name="Haas F.B."/>
            <person name="Piednoel M."/>
            <person name="Gundlach H."/>
            <person name="Van Bel M."/>
            <person name="Meyberg R."/>
            <person name="Vives C."/>
            <person name="Morata J."/>
            <person name="Symeonidi A."/>
            <person name="Hiss M."/>
            <person name="Muchero W."/>
            <person name="Kamisugi Y."/>
            <person name="Saleh O."/>
            <person name="Blanc G."/>
            <person name="Decker E.L."/>
            <person name="van Gessel N."/>
            <person name="Grimwood J."/>
            <person name="Hayes R.D."/>
            <person name="Graham S.W."/>
            <person name="Gunter L.E."/>
            <person name="McDaniel S.F."/>
            <person name="Hoernstein S.N.W."/>
            <person name="Larsson A."/>
            <person name="Li F.W."/>
            <person name="Perroud P.F."/>
            <person name="Phillips J."/>
            <person name="Ranjan P."/>
            <person name="Rokshar D.S."/>
            <person name="Rothfels C.J."/>
            <person name="Schneider L."/>
            <person name="Shu S."/>
            <person name="Stevenson D.W."/>
            <person name="Thummler F."/>
            <person name="Tillich M."/>
            <person name="Villarreal Aguilar J.C."/>
            <person name="Widiez T."/>
            <person name="Wong G.K."/>
            <person name="Wymore A."/>
            <person name="Zhang Y."/>
            <person name="Zimmer A.D."/>
            <person name="Quatrano R.S."/>
            <person name="Mayer K.F.X."/>
            <person name="Goodstein D."/>
            <person name="Casacuberta J.M."/>
            <person name="Vandepoele K."/>
            <person name="Reski R."/>
            <person name="Cuming A.C."/>
            <person name="Tuskan G.A."/>
            <person name="Maumus F."/>
            <person name="Salse J."/>
            <person name="Schmutz J."/>
            <person name="Rensing S.A."/>
        </authorList>
    </citation>
    <scope>NUCLEOTIDE SEQUENCE [LARGE SCALE GENOMIC DNA]</scope>
    <source>
        <strain evidence="4 5">cv. Gransden 2004</strain>
    </source>
</reference>
<dbReference type="RefSeq" id="XP_073386950.1">
    <property type="nucleotide sequence ID" value="XM_073530849.1"/>
</dbReference>
<dbReference type="Gramene" id="Pp3c24_19460V3.2">
    <property type="protein sequence ID" value="Pp3c24_19460V3.2"/>
    <property type="gene ID" value="Pp3c24_19460"/>
</dbReference>
<proteinExistence type="predicted"/>
<evidence type="ECO:0000259" key="2">
    <source>
        <dbReference type="Pfam" id="PF24928"/>
    </source>
</evidence>
<dbReference type="GeneID" id="112276787"/>
<organism evidence="3">
    <name type="scientific">Physcomitrium patens</name>
    <name type="common">Spreading-leaved earth moss</name>
    <name type="synonym">Physcomitrella patens</name>
    <dbReference type="NCBI Taxonomy" id="3218"/>
    <lineage>
        <taxon>Eukaryota</taxon>
        <taxon>Viridiplantae</taxon>
        <taxon>Streptophyta</taxon>
        <taxon>Embryophyta</taxon>
        <taxon>Bryophyta</taxon>
        <taxon>Bryophytina</taxon>
        <taxon>Bryopsida</taxon>
        <taxon>Funariidae</taxon>
        <taxon>Funariales</taxon>
        <taxon>Funariaceae</taxon>
        <taxon>Physcomitrium</taxon>
    </lineage>
</organism>
<dbReference type="EMBL" id="ABEU02000024">
    <property type="protein sequence ID" value="PNR28693.1"/>
    <property type="molecule type" value="Genomic_DNA"/>
</dbReference>
<evidence type="ECO:0000313" key="3">
    <source>
        <dbReference type="EMBL" id="PNR28693.1"/>
    </source>
</evidence>
<dbReference type="AlphaFoldDB" id="A9SPK8"/>
<dbReference type="Proteomes" id="UP000006727">
    <property type="component" value="Chromosome 24"/>
</dbReference>
<dbReference type="Pfam" id="PF24928">
    <property type="entry name" value="DUF7748"/>
    <property type="match status" value="1"/>
</dbReference>
<accession>A9SPK8</accession>
<dbReference type="RefSeq" id="XP_073386954.1">
    <property type="nucleotide sequence ID" value="XM_073530853.1"/>
</dbReference>
<keyword evidence="5" id="KW-1185">Reference proteome</keyword>
<reference evidence="3 5" key="1">
    <citation type="journal article" date="2008" name="Science">
        <title>The Physcomitrella genome reveals evolutionary insights into the conquest of land by plants.</title>
        <authorList>
            <person name="Rensing S."/>
            <person name="Lang D."/>
            <person name="Zimmer A."/>
            <person name="Terry A."/>
            <person name="Salamov A."/>
            <person name="Shapiro H."/>
            <person name="Nishiyama T."/>
            <person name="Perroud P.-F."/>
            <person name="Lindquist E."/>
            <person name="Kamisugi Y."/>
            <person name="Tanahashi T."/>
            <person name="Sakakibara K."/>
            <person name="Fujita T."/>
            <person name="Oishi K."/>
            <person name="Shin-I T."/>
            <person name="Kuroki Y."/>
            <person name="Toyoda A."/>
            <person name="Suzuki Y."/>
            <person name="Hashimoto A."/>
            <person name="Yamaguchi K."/>
            <person name="Sugano A."/>
            <person name="Kohara Y."/>
            <person name="Fujiyama A."/>
            <person name="Anterola A."/>
            <person name="Aoki S."/>
            <person name="Ashton N."/>
            <person name="Barbazuk W.B."/>
            <person name="Barker E."/>
            <person name="Bennetzen J."/>
            <person name="Bezanilla M."/>
            <person name="Blankenship R."/>
            <person name="Cho S.H."/>
            <person name="Dutcher S."/>
            <person name="Estelle M."/>
            <person name="Fawcett J.A."/>
            <person name="Gundlach H."/>
            <person name="Hanada K."/>
            <person name="Heyl A."/>
            <person name="Hicks K.A."/>
            <person name="Hugh J."/>
            <person name="Lohr M."/>
            <person name="Mayer K."/>
            <person name="Melkozernov A."/>
            <person name="Murata T."/>
            <person name="Nelson D."/>
            <person name="Pils B."/>
            <person name="Prigge M."/>
            <person name="Reiss B."/>
            <person name="Renner T."/>
            <person name="Rombauts S."/>
            <person name="Rushton P."/>
            <person name="Sanderfoot A."/>
            <person name="Schween G."/>
            <person name="Shiu S.-H."/>
            <person name="Stueber K."/>
            <person name="Theodoulou F.L."/>
            <person name="Tu H."/>
            <person name="Van de Peer Y."/>
            <person name="Verrier P.J."/>
            <person name="Waters E."/>
            <person name="Wood A."/>
            <person name="Yang L."/>
            <person name="Cove D."/>
            <person name="Cuming A."/>
            <person name="Hasebe M."/>
            <person name="Lucas S."/>
            <person name="Mishler D.B."/>
            <person name="Reski R."/>
            <person name="Grigoriev I."/>
            <person name="Quatrano R.S."/>
            <person name="Boore J.L."/>
        </authorList>
    </citation>
    <scope>NUCLEOTIDE SEQUENCE [LARGE SCALE GENOMIC DNA]</scope>
    <source>
        <strain evidence="4 5">cv. Gransden 2004</strain>
    </source>
</reference>
<evidence type="ECO:0000313" key="5">
    <source>
        <dbReference type="Proteomes" id="UP000006727"/>
    </source>
</evidence>
<feature type="compositionally biased region" description="Polar residues" evidence="1">
    <location>
        <begin position="138"/>
        <end position="157"/>
    </location>
</feature>
<reference evidence="4" key="3">
    <citation type="submission" date="2020-12" db="UniProtKB">
        <authorList>
            <consortium name="EnsemblPlants"/>
        </authorList>
    </citation>
    <scope>IDENTIFICATION</scope>
</reference>
<dbReference type="RefSeq" id="XP_073386955.1">
    <property type="nucleotide sequence ID" value="XM_073530854.1"/>
</dbReference>
<dbReference type="RefSeq" id="XP_073386949.1">
    <property type="nucleotide sequence ID" value="XM_073530848.1"/>
</dbReference>
<dbReference type="RefSeq" id="XP_073386956.1">
    <property type="nucleotide sequence ID" value="XM_073530855.1"/>
</dbReference>
<dbReference type="RefSeq" id="XP_073386953.1">
    <property type="nucleotide sequence ID" value="XM_073530852.1"/>
</dbReference>
<dbReference type="Gramene" id="Pp3c24_19460V3.1">
    <property type="protein sequence ID" value="Pp3c24_19460V3.1"/>
    <property type="gene ID" value="Pp3c24_19460"/>
</dbReference>
<dbReference type="RefSeq" id="XP_073386952.1">
    <property type="nucleotide sequence ID" value="XM_073530851.1"/>
</dbReference>
<sequence length="164" mass="18414">MGKVATVLENGTDAHCEIKSRSASGVHILVKKLAPKEQYTLERRTSDTYLQHWVFVGRDAVASFSSDELIDNDKIVIEHDGTEFKVAKNPRPETMKSSKSMPIPGRSSYQPYNDIGKPPLHTRIGRLFNSLIRRSQHPTTLDVSSSDVEPHMQNSHAPNRLHSI</sequence>
<dbReference type="OrthoDB" id="10510623at2759"/>
<evidence type="ECO:0000313" key="4">
    <source>
        <dbReference type="EnsemblPlants" id="Pp3c24_19460V3.1"/>
    </source>
</evidence>
<dbReference type="EnsemblPlants" id="Pp3c24_19460V3.3">
    <property type="protein sequence ID" value="Pp3c24_19460V3.3"/>
    <property type="gene ID" value="Pp3c24_19460"/>
</dbReference>
<dbReference type="Gramene" id="Pp3c24_19460V3.4">
    <property type="protein sequence ID" value="Pp3c24_19460V3.4"/>
    <property type="gene ID" value="Pp3c24_19460"/>
</dbReference>
<protein>
    <recommendedName>
        <fullName evidence="2">DUF7748 domain-containing protein</fullName>
    </recommendedName>
</protein>
<dbReference type="InterPro" id="IPR056650">
    <property type="entry name" value="DUF7748"/>
</dbReference>
<dbReference type="RefSeq" id="XP_073386951.1">
    <property type="nucleotide sequence ID" value="XM_073530850.1"/>
</dbReference>
<gene>
    <name evidence="4" type="primary">LOC112276787</name>
    <name evidence="3" type="ORF">PHYPA_029286</name>
</gene>
<name>A9SPK8_PHYPA</name>
<feature type="domain" description="DUF7748" evidence="2">
    <location>
        <begin position="4"/>
        <end position="91"/>
    </location>
</feature>